<dbReference type="GO" id="GO:0005737">
    <property type="term" value="C:cytoplasm"/>
    <property type="evidence" value="ECO:0007669"/>
    <property type="project" value="TreeGrafter"/>
</dbReference>
<keyword evidence="3" id="KW-1003">Cell membrane</keyword>
<feature type="compositionally biased region" description="Basic and acidic residues" evidence="8">
    <location>
        <begin position="1"/>
        <end position="11"/>
    </location>
</feature>
<dbReference type="GeneID" id="103505585"/>
<evidence type="ECO:0000313" key="10">
    <source>
        <dbReference type="Proteomes" id="UP000079169"/>
    </source>
</evidence>
<name>A0A1S3CUS9_DIACI</name>
<keyword evidence="4 9" id="KW-0812">Transmembrane</keyword>
<evidence type="ECO:0000256" key="8">
    <source>
        <dbReference type="SAM" id="MobiDB-lite"/>
    </source>
</evidence>
<dbReference type="InterPro" id="IPR002159">
    <property type="entry name" value="CD36_fam"/>
</dbReference>
<dbReference type="RefSeq" id="XP_008468148.1">
    <property type="nucleotide sequence ID" value="XM_008469926.3"/>
</dbReference>
<dbReference type="GO" id="GO:0005044">
    <property type="term" value="F:scavenger receptor activity"/>
    <property type="evidence" value="ECO:0007669"/>
    <property type="project" value="TreeGrafter"/>
</dbReference>
<protein>
    <submittedName>
        <fullName evidence="11">Scavenger receptor class B member 1-like isoform X1</fullName>
    </submittedName>
</protein>
<keyword evidence="10" id="KW-1185">Reference proteome</keyword>
<keyword evidence="7" id="KW-0325">Glycoprotein</keyword>
<dbReference type="PRINTS" id="PR01609">
    <property type="entry name" value="CD36FAMILY"/>
</dbReference>
<evidence type="ECO:0000313" key="11">
    <source>
        <dbReference type="RefSeq" id="XP_008468148.1"/>
    </source>
</evidence>
<feature type="region of interest" description="Disordered" evidence="8">
    <location>
        <begin position="1"/>
        <end position="28"/>
    </location>
</feature>
<evidence type="ECO:0000256" key="5">
    <source>
        <dbReference type="ARBA" id="ARBA00022989"/>
    </source>
</evidence>
<gene>
    <name evidence="11" type="primary">LOC103505585</name>
</gene>
<dbReference type="PANTHER" id="PTHR11923">
    <property type="entry name" value="SCAVENGER RECEPTOR CLASS B TYPE-1 SR-B1"/>
    <property type="match status" value="1"/>
</dbReference>
<keyword evidence="5 9" id="KW-1133">Transmembrane helix</keyword>
<evidence type="ECO:0000256" key="2">
    <source>
        <dbReference type="ARBA" id="ARBA00010532"/>
    </source>
</evidence>
<evidence type="ECO:0000256" key="7">
    <source>
        <dbReference type="ARBA" id="ARBA00023180"/>
    </source>
</evidence>
<evidence type="ECO:0000256" key="1">
    <source>
        <dbReference type="ARBA" id="ARBA00004236"/>
    </source>
</evidence>
<accession>A0A1S3CUS9</accession>
<comment type="subcellular location">
    <subcellularLocation>
        <location evidence="1">Cell membrane</location>
    </subcellularLocation>
</comment>
<organism evidence="10 11">
    <name type="scientific">Diaphorina citri</name>
    <name type="common">Asian citrus psyllid</name>
    <dbReference type="NCBI Taxonomy" id="121845"/>
    <lineage>
        <taxon>Eukaryota</taxon>
        <taxon>Metazoa</taxon>
        <taxon>Ecdysozoa</taxon>
        <taxon>Arthropoda</taxon>
        <taxon>Hexapoda</taxon>
        <taxon>Insecta</taxon>
        <taxon>Pterygota</taxon>
        <taxon>Neoptera</taxon>
        <taxon>Paraneoptera</taxon>
        <taxon>Hemiptera</taxon>
        <taxon>Sternorrhyncha</taxon>
        <taxon>Psylloidea</taxon>
        <taxon>Psyllidae</taxon>
        <taxon>Diaphorininae</taxon>
        <taxon>Diaphorina</taxon>
    </lineage>
</organism>
<dbReference type="PANTHER" id="PTHR11923:SF50">
    <property type="entry name" value="GH19047P"/>
    <property type="match status" value="1"/>
</dbReference>
<dbReference type="STRING" id="121845.A0A1S3CUS9"/>
<evidence type="ECO:0000256" key="6">
    <source>
        <dbReference type="ARBA" id="ARBA00023136"/>
    </source>
</evidence>
<evidence type="ECO:0000256" key="3">
    <source>
        <dbReference type="ARBA" id="ARBA00022475"/>
    </source>
</evidence>
<reference evidence="11" key="1">
    <citation type="submission" date="2025-08" db="UniProtKB">
        <authorList>
            <consortium name="RefSeq"/>
        </authorList>
    </citation>
    <scope>IDENTIFICATION</scope>
</reference>
<dbReference type="KEGG" id="dci:103505585"/>
<dbReference type="PaxDb" id="121845-A0A1S3CUS9"/>
<evidence type="ECO:0000256" key="4">
    <source>
        <dbReference type="ARBA" id="ARBA00022692"/>
    </source>
</evidence>
<feature type="transmembrane region" description="Helical" evidence="9">
    <location>
        <begin position="497"/>
        <end position="524"/>
    </location>
</feature>
<dbReference type="Proteomes" id="UP000079169">
    <property type="component" value="Unplaced"/>
</dbReference>
<dbReference type="Pfam" id="PF01130">
    <property type="entry name" value="CD36"/>
    <property type="match status" value="1"/>
</dbReference>
<comment type="similarity">
    <text evidence="2">Belongs to the CD36 family.</text>
</comment>
<sequence length="566" mass="65659">MNGLPRADRNGLLDTKALNGRKSEDNDKFRSLSRTMQSQLKQARKKDFMGKPADRNTLVYFVRENLMLLLLLLISVLCVYTFWFTYSYWKLIRHKNILEPNSRALRLFKSVPMENMKVCISIFNYTNIEEFNLNNSVPFDVESVGPFCFRDIPNKKDVSFNADETEISFQEDSSVRFLPNESKGTLDDLVVVPNIPLLGVFHQVLERSYVIRLAMATKIKLYSYEPFLQLKVSDFLFGYYDELLEWIYKMGKTVGYESPMRRFSLLDSVMKSMNSRYTLDTGLADVNRLGDMIVYNDQTRLSVWKTDECNEFRGSYGAYWPPASVREGGNVSFFNGFLCRNVPLVKEQDTRYANFISVARYQSSPDLFTYPSNASESCYCLEEPCIDNLFSVGKCLSGPFVLSYRNFYGVDRDKLPHINFDKLTTYTSRDDEWKTYFDIHPGLGNTMSFKTTFQLNVQVKKKNLILDFPVRLEHDQILPTVVIERSGPNLNKKTTTLLIVLSVVEGTLQYGSILLTLVLVYVLVRRLQELRRLFYVHKVTVSPPIYLYHQSTISHVTDQRKIYSQL</sequence>
<feature type="transmembrane region" description="Helical" evidence="9">
    <location>
        <begin position="66"/>
        <end position="89"/>
    </location>
</feature>
<dbReference type="AlphaFoldDB" id="A0A1S3CUS9"/>
<evidence type="ECO:0000256" key="9">
    <source>
        <dbReference type="SAM" id="Phobius"/>
    </source>
</evidence>
<dbReference type="GO" id="GO:0005886">
    <property type="term" value="C:plasma membrane"/>
    <property type="evidence" value="ECO:0007669"/>
    <property type="project" value="UniProtKB-SubCell"/>
</dbReference>
<keyword evidence="6 9" id="KW-0472">Membrane</keyword>
<proteinExistence type="inferred from homology"/>